<dbReference type="CDD" id="cd01741">
    <property type="entry name" value="GATase1_1"/>
    <property type="match status" value="1"/>
</dbReference>
<dbReference type="PROSITE" id="PS51273">
    <property type="entry name" value="GATASE_TYPE_1"/>
    <property type="match status" value="1"/>
</dbReference>
<dbReference type="Gene3D" id="3.40.50.880">
    <property type="match status" value="1"/>
</dbReference>
<sequence>MGRRILIVVHQERSTPGRVGLLLRQRGYELDIRRPPLGDPLPKTLENHAGVVIFGGPMSANDDDSIEGIKREIDWIKVPLEEKVPFLGLCLGAQLLARHLGAQVDLHPQEYAEIGYYPIKATKAGQDRFGDWPPCVYQWHREGFELPAGARLLATGGNAFPNQAFDYGDTAIALQFHPEVTLAMTHRWTVLAAERFS</sequence>
<dbReference type="PRINTS" id="PR00096">
    <property type="entry name" value="GATASE"/>
</dbReference>
<gene>
    <name evidence="2" type="ORF">MNBD_ALPHA08-258</name>
</gene>
<dbReference type="InterPro" id="IPR017926">
    <property type="entry name" value="GATASE"/>
</dbReference>
<dbReference type="EMBL" id="UOEC01000154">
    <property type="protein sequence ID" value="VAV98634.1"/>
    <property type="molecule type" value="Genomic_DNA"/>
</dbReference>
<organism evidence="2">
    <name type="scientific">hydrothermal vent metagenome</name>
    <dbReference type="NCBI Taxonomy" id="652676"/>
    <lineage>
        <taxon>unclassified sequences</taxon>
        <taxon>metagenomes</taxon>
        <taxon>ecological metagenomes</taxon>
    </lineage>
</organism>
<evidence type="ECO:0000259" key="1">
    <source>
        <dbReference type="Pfam" id="PF00117"/>
    </source>
</evidence>
<protein>
    <submittedName>
        <fullName evidence="2">Glutamine amidotransferase, class I</fullName>
    </submittedName>
</protein>
<proteinExistence type="predicted"/>
<dbReference type="InterPro" id="IPR029062">
    <property type="entry name" value="Class_I_gatase-like"/>
</dbReference>
<dbReference type="Pfam" id="PF00117">
    <property type="entry name" value="GATase"/>
    <property type="match status" value="1"/>
</dbReference>
<dbReference type="SUPFAM" id="SSF52317">
    <property type="entry name" value="Class I glutamine amidotransferase-like"/>
    <property type="match status" value="1"/>
</dbReference>
<evidence type="ECO:0000313" key="2">
    <source>
        <dbReference type="EMBL" id="VAV98634.1"/>
    </source>
</evidence>
<dbReference type="AlphaFoldDB" id="A0A3B0RXM7"/>
<name>A0A3B0RXM7_9ZZZZ</name>
<feature type="non-terminal residue" evidence="2">
    <location>
        <position position="197"/>
    </location>
</feature>
<accession>A0A3B0RXM7</accession>
<keyword evidence="2" id="KW-0808">Transferase</keyword>
<dbReference type="GO" id="GO:0016740">
    <property type="term" value="F:transferase activity"/>
    <property type="evidence" value="ECO:0007669"/>
    <property type="project" value="UniProtKB-KW"/>
</dbReference>
<reference evidence="2" key="1">
    <citation type="submission" date="2018-06" db="EMBL/GenBank/DDBJ databases">
        <authorList>
            <person name="Zhirakovskaya E."/>
        </authorList>
    </citation>
    <scope>NUCLEOTIDE SEQUENCE</scope>
</reference>
<dbReference type="GO" id="GO:0005829">
    <property type="term" value="C:cytosol"/>
    <property type="evidence" value="ECO:0007669"/>
    <property type="project" value="TreeGrafter"/>
</dbReference>
<dbReference type="PANTHER" id="PTHR42695:SF5">
    <property type="entry name" value="GLUTAMINE AMIDOTRANSFERASE YLR126C-RELATED"/>
    <property type="match status" value="1"/>
</dbReference>
<feature type="domain" description="Glutamine amidotransferase" evidence="1">
    <location>
        <begin position="23"/>
        <end position="183"/>
    </location>
</feature>
<dbReference type="PANTHER" id="PTHR42695">
    <property type="entry name" value="GLUTAMINE AMIDOTRANSFERASE YLR126C-RELATED"/>
    <property type="match status" value="1"/>
</dbReference>
<dbReference type="InterPro" id="IPR044992">
    <property type="entry name" value="ChyE-like"/>
</dbReference>
<keyword evidence="2" id="KW-0315">Glutamine amidotransferase</keyword>